<evidence type="ECO:0000256" key="2">
    <source>
        <dbReference type="ARBA" id="ARBA00022679"/>
    </source>
</evidence>
<feature type="transmembrane region" description="Helical" evidence="5">
    <location>
        <begin position="269"/>
        <end position="288"/>
    </location>
</feature>
<dbReference type="Pfam" id="PF01066">
    <property type="entry name" value="CDP-OH_P_transf"/>
    <property type="match status" value="1"/>
</dbReference>
<accession>A0A5S9IL32</accession>
<keyword evidence="3 5" id="KW-0472">Membrane</keyword>
<evidence type="ECO:0000256" key="3">
    <source>
        <dbReference type="ARBA" id="ARBA00023136"/>
    </source>
</evidence>
<evidence type="ECO:0000256" key="1">
    <source>
        <dbReference type="ARBA" id="ARBA00004370"/>
    </source>
</evidence>
<sequence>MLAGRTILESAVLEFRLFLYLFPTFGFVMEEYKYTVDEKSLTQVFLTRFVWKPIVQCLPAKLKPNTITIFGFFCMILSGISVWLTFYGYDIGFLAAVLFLFAYTACDNVDGMHARATGQSSRLGEFLDHWLDSFSCIVVNMAMAIVLGLHGSILIVYCISIGIAFFCTIWEHHYTGVFHSGRLGTNEGLLTVMGVYLAVFVFQRPSWLQYNGTLNHFVTIAVVFAITVSFYTALACIWRVKKHLGECILLVAAMTTIAAANHYNYIPDIFAATLILACNTMFCGKLIVEHLLEKTSPYRHPVTLIFVVGAIVLMLTGINIDIYMVYTAFSMVAFALVLDGGRGIYYLR</sequence>
<dbReference type="InterPro" id="IPR000462">
    <property type="entry name" value="CDP-OH_P_trans"/>
</dbReference>
<feature type="transmembrane region" description="Helical" evidence="5">
    <location>
        <begin position="153"/>
        <end position="171"/>
    </location>
</feature>
<evidence type="ECO:0000313" key="6">
    <source>
        <dbReference type="EMBL" id="BBM83863.1"/>
    </source>
</evidence>
<evidence type="ECO:0000313" key="7">
    <source>
        <dbReference type="Proteomes" id="UP000326354"/>
    </source>
</evidence>
<dbReference type="EMBL" id="AP019860">
    <property type="protein sequence ID" value="BBM83863.1"/>
    <property type="molecule type" value="Genomic_DNA"/>
</dbReference>
<evidence type="ECO:0008006" key="8">
    <source>
        <dbReference type="Google" id="ProtNLM"/>
    </source>
</evidence>
<keyword evidence="5" id="KW-1133">Transmembrane helix</keyword>
<dbReference type="Proteomes" id="UP000326354">
    <property type="component" value="Chromosome"/>
</dbReference>
<feature type="transmembrane region" description="Helical" evidence="5">
    <location>
        <begin position="91"/>
        <end position="109"/>
    </location>
</feature>
<keyword evidence="2 4" id="KW-0808">Transferase</keyword>
<dbReference type="KEGG" id="uam:UABAM_02218"/>
<feature type="transmembrane region" description="Helical" evidence="5">
    <location>
        <begin position="183"/>
        <end position="202"/>
    </location>
</feature>
<dbReference type="AlphaFoldDB" id="A0A5S9IL32"/>
<name>A0A5S9IL32_UABAM</name>
<dbReference type="InterPro" id="IPR043130">
    <property type="entry name" value="CDP-OH_PTrfase_TM_dom"/>
</dbReference>
<proteinExistence type="inferred from homology"/>
<comment type="subcellular location">
    <subcellularLocation>
        <location evidence="1">Membrane</location>
    </subcellularLocation>
</comment>
<dbReference type="Gene3D" id="1.20.120.1760">
    <property type="match status" value="1"/>
</dbReference>
<dbReference type="PROSITE" id="PS00379">
    <property type="entry name" value="CDP_ALCOHOL_P_TRANSF"/>
    <property type="match status" value="1"/>
</dbReference>
<gene>
    <name evidence="6" type="ORF">UABAM_02218</name>
</gene>
<feature type="transmembrane region" description="Helical" evidence="5">
    <location>
        <begin position="244"/>
        <end position="263"/>
    </location>
</feature>
<dbReference type="GO" id="GO:0008654">
    <property type="term" value="P:phospholipid biosynthetic process"/>
    <property type="evidence" value="ECO:0007669"/>
    <property type="project" value="InterPro"/>
</dbReference>
<feature type="transmembrane region" description="Helical" evidence="5">
    <location>
        <begin position="300"/>
        <end position="320"/>
    </location>
</feature>
<dbReference type="PANTHER" id="PTHR10414:SF37">
    <property type="entry name" value="BB IN A BOXCAR, ISOFORM C"/>
    <property type="match status" value="1"/>
</dbReference>
<dbReference type="InterPro" id="IPR014472">
    <property type="entry name" value="CHOPT"/>
</dbReference>
<dbReference type="PANTHER" id="PTHR10414">
    <property type="entry name" value="ETHANOLAMINEPHOSPHOTRANSFERASE"/>
    <property type="match status" value="1"/>
</dbReference>
<keyword evidence="7" id="KW-1185">Reference proteome</keyword>
<dbReference type="InterPro" id="IPR048254">
    <property type="entry name" value="CDP_ALCOHOL_P_TRANSF_CS"/>
</dbReference>
<evidence type="ECO:0000256" key="4">
    <source>
        <dbReference type="RuleBase" id="RU003750"/>
    </source>
</evidence>
<comment type="similarity">
    <text evidence="4">Belongs to the CDP-alcohol phosphatidyltransferase class-I family.</text>
</comment>
<feature type="transmembrane region" description="Helical" evidence="5">
    <location>
        <begin position="214"/>
        <end position="237"/>
    </location>
</feature>
<reference evidence="6 7" key="1">
    <citation type="submission" date="2019-08" db="EMBL/GenBank/DDBJ databases">
        <title>Complete genome sequence of Candidatus Uab amorphum.</title>
        <authorList>
            <person name="Shiratori T."/>
            <person name="Suzuki S."/>
            <person name="Kakizawa Y."/>
            <person name="Ishida K."/>
        </authorList>
    </citation>
    <scope>NUCLEOTIDE SEQUENCE [LARGE SCALE GENOMIC DNA]</scope>
    <source>
        <strain evidence="6 7">SRT547</strain>
    </source>
</reference>
<organism evidence="6 7">
    <name type="scientific">Uabimicrobium amorphum</name>
    <dbReference type="NCBI Taxonomy" id="2596890"/>
    <lineage>
        <taxon>Bacteria</taxon>
        <taxon>Pseudomonadati</taxon>
        <taxon>Planctomycetota</taxon>
        <taxon>Candidatus Uabimicrobiia</taxon>
        <taxon>Candidatus Uabimicrobiales</taxon>
        <taxon>Candidatus Uabimicrobiaceae</taxon>
        <taxon>Candidatus Uabimicrobium</taxon>
    </lineage>
</organism>
<evidence type="ECO:0000256" key="5">
    <source>
        <dbReference type="SAM" id="Phobius"/>
    </source>
</evidence>
<dbReference type="GO" id="GO:0016780">
    <property type="term" value="F:phosphotransferase activity, for other substituted phosphate groups"/>
    <property type="evidence" value="ECO:0007669"/>
    <property type="project" value="InterPro"/>
</dbReference>
<keyword evidence="5" id="KW-0812">Transmembrane</keyword>
<feature type="transmembrane region" description="Helical" evidence="5">
    <location>
        <begin position="67"/>
        <end position="85"/>
    </location>
</feature>
<protein>
    <recommendedName>
        <fullName evidence="8">CDP-alcohol phosphatidyltransferase</fullName>
    </recommendedName>
</protein>
<dbReference type="GO" id="GO:0016020">
    <property type="term" value="C:membrane"/>
    <property type="evidence" value="ECO:0007669"/>
    <property type="project" value="UniProtKB-SubCell"/>
</dbReference>